<dbReference type="EMBL" id="SMLW01000651">
    <property type="protein sequence ID" value="MTI28052.1"/>
    <property type="molecule type" value="Genomic_DNA"/>
</dbReference>
<dbReference type="InterPro" id="IPR002509">
    <property type="entry name" value="NODB_dom"/>
</dbReference>
<organism evidence="4 5">
    <name type="scientific">Fulvivirga kasyanovii</name>
    <dbReference type="NCBI Taxonomy" id="396812"/>
    <lineage>
        <taxon>Bacteria</taxon>
        <taxon>Pseudomonadati</taxon>
        <taxon>Bacteroidota</taxon>
        <taxon>Cytophagia</taxon>
        <taxon>Cytophagales</taxon>
        <taxon>Fulvivirgaceae</taxon>
        <taxon>Fulvivirga</taxon>
    </lineage>
</organism>
<keyword evidence="2" id="KW-0378">Hydrolase</keyword>
<keyword evidence="5" id="KW-1185">Reference proteome</keyword>
<dbReference type="RefSeq" id="WP_155175186.1">
    <property type="nucleotide sequence ID" value="NZ_BAAAFL010000008.1"/>
</dbReference>
<protein>
    <submittedName>
        <fullName evidence="4">Polysaccharide deacetylase family protein</fullName>
    </submittedName>
</protein>
<comment type="caution">
    <text evidence="4">The sequence shown here is derived from an EMBL/GenBank/DDBJ whole genome shotgun (WGS) entry which is preliminary data.</text>
</comment>
<proteinExistence type="predicted"/>
<evidence type="ECO:0000256" key="2">
    <source>
        <dbReference type="ARBA" id="ARBA00022801"/>
    </source>
</evidence>
<dbReference type="Pfam" id="PF01522">
    <property type="entry name" value="Polysacc_deac_1"/>
    <property type="match status" value="1"/>
</dbReference>
<dbReference type="Gene3D" id="3.20.20.370">
    <property type="entry name" value="Glycoside hydrolase/deacetylase"/>
    <property type="match status" value="1"/>
</dbReference>
<gene>
    <name evidence="4" type="ORF">E1163_24060</name>
</gene>
<reference evidence="4 5" key="1">
    <citation type="submission" date="2019-02" db="EMBL/GenBank/DDBJ databases">
        <authorList>
            <person name="Goldberg S.R."/>
            <person name="Haltli B.A."/>
            <person name="Correa H."/>
            <person name="Russell K.G."/>
        </authorList>
    </citation>
    <scope>NUCLEOTIDE SEQUENCE [LARGE SCALE GENOMIC DNA]</scope>
    <source>
        <strain evidence="4 5">JCM 16186</strain>
    </source>
</reference>
<dbReference type="Proteomes" id="UP000798808">
    <property type="component" value="Unassembled WGS sequence"/>
</dbReference>
<dbReference type="PROSITE" id="PS51677">
    <property type="entry name" value="NODB"/>
    <property type="match status" value="1"/>
</dbReference>
<sequence>MFFHKTPGIVRWLYPQLTWKMPKEKNNTIYLTFDDGPIPGLTHFILDTLDQFDAKATFFCVGENLRKNKNIAERAISQGHVLANHTFNHLNGWKTNDKEYLKNVEHCQDELDELGQHAKILRPPYGKISRKQIGTLKKDYQIIMWDVLSGDYSSKITPDTCLHQTVKATRNGSIVLFHDNLKAEANVKYALPAFIRHFHELGYQFKSICMN</sequence>
<evidence type="ECO:0000256" key="1">
    <source>
        <dbReference type="ARBA" id="ARBA00022723"/>
    </source>
</evidence>
<accession>A0ABW9RV37</accession>
<evidence type="ECO:0000313" key="4">
    <source>
        <dbReference type="EMBL" id="MTI28052.1"/>
    </source>
</evidence>
<feature type="domain" description="NodB homology" evidence="3">
    <location>
        <begin position="27"/>
        <end position="206"/>
    </location>
</feature>
<dbReference type="SUPFAM" id="SSF88713">
    <property type="entry name" value="Glycoside hydrolase/deacetylase"/>
    <property type="match status" value="1"/>
</dbReference>
<dbReference type="PANTHER" id="PTHR10587:SF133">
    <property type="entry name" value="CHITIN DEACETYLASE 1-RELATED"/>
    <property type="match status" value="1"/>
</dbReference>
<dbReference type="PANTHER" id="PTHR10587">
    <property type="entry name" value="GLYCOSYL TRANSFERASE-RELATED"/>
    <property type="match status" value="1"/>
</dbReference>
<keyword evidence="1" id="KW-0479">Metal-binding</keyword>
<dbReference type="CDD" id="cd10917">
    <property type="entry name" value="CE4_NodB_like_6s_7s"/>
    <property type="match status" value="1"/>
</dbReference>
<dbReference type="InterPro" id="IPR050248">
    <property type="entry name" value="Polysacc_deacetylase_ArnD"/>
</dbReference>
<evidence type="ECO:0000313" key="5">
    <source>
        <dbReference type="Proteomes" id="UP000798808"/>
    </source>
</evidence>
<name>A0ABW9RV37_9BACT</name>
<dbReference type="InterPro" id="IPR011330">
    <property type="entry name" value="Glyco_hydro/deAcase_b/a-brl"/>
</dbReference>
<evidence type="ECO:0000259" key="3">
    <source>
        <dbReference type="PROSITE" id="PS51677"/>
    </source>
</evidence>